<sequence>MQRDVMGRLDDISIEELHELREQTEGEIPRERVLAAIGRKQGDKIATLAERHGVVEKTIRNWLDRFEEEPIEQAPYDDPRPGGPSKLTADEREQLEEALQQPPTELGYEHQAWSPKLLLHYVKEEFDVEYTESHARYLLHEAGLSWRTARPRNHEADPEEEAEFKETVEKNGPN</sequence>
<feature type="region of interest" description="Disordered" evidence="1">
    <location>
        <begin position="147"/>
        <end position="174"/>
    </location>
</feature>
<dbReference type="EMBL" id="CP024045">
    <property type="protein sequence ID" value="AXR76152.1"/>
    <property type="molecule type" value="Genomic_DNA"/>
</dbReference>
<feature type="domain" description="Winged helix-turn helix" evidence="2">
    <location>
        <begin position="109"/>
        <end position="167"/>
    </location>
</feature>
<dbReference type="InterPro" id="IPR047655">
    <property type="entry name" value="Transpos_IS630-like"/>
</dbReference>
<geneLocation type="plasmid" evidence="4">
    <name>pAArc1-02</name>
</geneLocation>
<evidence type="ECO:0000313" key="5">
    <source>
        <dbReference type="EMBL" id="AXR76251.1"/>
    </source>
</evidence>
<protein>
    <submittedName>
        <fullName evidence="4">Transposase</fullName>
    </submittedName>
</protein>
<evidence type="ECO:0000313" key="3">
    <source>
        <dbReference type="EMBL" id="AXR76152.1"/>
    </source>
</evidence>
<evidence type="ECO:0000313" key="6">
    <source>
        <dbReference type="Proteomes" id="UP000258707"/>
    </source>
</evidence>
<proteinExistence type="predicted"/>
<dbReference type="Pfam" id="PF13551">
    <property type="entry name" value="HTH_29"/>
    <property type="match status" value="1"/>
</dbReference>
<dbReference type="EMBL" id="CP024046">
    <property type="protein sequence ID" value="AXR76251.1"/>
    <property type="molecule type" value="Genomic_DNA"/>
</dbReference>
<dbReference type="Pfam" id="PF13592">
    <property type="entry name" value="HTH_33"/>
    <property type="match status" value="1"/>
</dbReference>
<gene>
    <name evidence="3" type="ORF">AArc1_4035</name>
    <name evidence="4" type="ORF">AArc1_5040</name>
    <name evidence="5" type="ORF">AArc1_5050</name>
</gene>
<dbReference type="KEGG" id="nan:AArc1_4035"/>
<dbReference type="EMBL" id="CP024046">
    <property type="protein sequence ID" value="AXR76241.1"/>
    <property type="molecule type" value="Genomic_DNA"/>
</dbReference>
<geneLocation type="plasmid" evidence="3">
    <name>pAArc1-01</name>
</geneLocation>
<name>A0A346P9F7_9EURY</name>
<evidence type="ECO:0000259" key="2">
    <source>
        <dbReference type="Pfam" id="PF13592"/>
    </source>
</evidence>
<dbReference type="Proteomes" id="UP000258707">
    <property type="component" value="Plasmid pAArc1-02"/>
</dbReference>
<dbReference type="SUPFAM" id="SSF46689">
    <property type="entry name" value="Homeodomain-like"/>
    <property type="match status" value="1"/>
</dbReference>
<dbReference type="KEGG" id="nan:AArc1_5050"/>
<geneLocation type="plasmid" evidence="6">
    <name>paarc1-02</name>
</geneLocation>
<reference evidence="3 6" key="1">
    <citation type="submission" date="2017-10" db="EMBL/GenBank/DDBJ databases">
        <title>Phenotypic and genomic properties of facultatively anaerobic sulfur-reducing natronoarchaea from hypersaline soda lakes.</title>
        <authorList>
            <person name="Sorokin D.Y."/>
            <person name="Kublanov I.V."/>
            <person name="Roman P."/>
            <person name="Sinninghe Damste J.S."/>
            <person name="Golyshin P.N."/>
            <person name="Rojo D."/>
            <person name="Ciordia S."/>
            <person name="Mena Md.C."/>
            <person name="Ferrer M."/>
            <person name="Messina E."/>
            <person name="Smedile F."/>
            <person name="La Spada G."/>
            <person name="La Cono V."/>
            <person name="Yakimov M.M."/>
        </authorList>
    </citation>
    <scope>NUCLEOTIDE SEQUENCE [LARGE SCALE GENOMIC DNA]</scope>
    <source>
        <strain evidence="3 6">AArc1</strain>
        <plasmid evidence="6">paarc1-01</plasmid>
        <plasmid evidence="3">pAArc1-01</plasmid>
        <plasmid evidence="4">pAArc1-02</plasmid>
        <plasmid evidence="6">paarc1-02</plasmid>
    </source>
</reference>
<dbReference type="Proteomes" id="UP000258707">
    <property type="component" value="Plasmid pAArc1-01"/>
</dbReference>
<dbReference type="NCBIfam" id="NF033545">
    <property type="entry name" value="transpos_IS630"/>
    <property type="match status" value="1"/>
</dbReference>
<organism evidence="3 6">
    <name type="scientific">Natrarchaeobaculum sulfurireducens</name>
    <dbReference type="NCBI Taxonomy" id="2044521"/>
    <lineage>
        <taxon>Archaea</taxon>
        <taxon>Methanobacteriati</taxon>
        <taxon>Methanobacteriota</taxon>
        <taxon>Stenosarchaea group</taxon>
        <taxon>Halobacteria</taxon>
        <taxon>Halobacteriales</taxon>
        <taxon>Natrialbaceae</taxon>
        <taxon>Natrarchaeobaculum</taxon>
    </lineage>
</organism>
<dbReference type="KEGG" id="nan:AArc1_5040"/>
<dbReference type="AlphaFoldDB" id="A0A346P9F7"/>
<evidence type="ECO:0000313" key="4">
    <source>
        <dbReference type="EMBL" id="AXR76241.1"/>
    </source>
</evidence>
<keyword evidence="3" id="KW-0614">Plasmid</keyword>
<dbReference type="InterPro" id="IPR009057">
    <property type="entry name" value="Homeodomain-like_sf"/>
</dbReference>
<feature type="region of interest" description="Disordered" evidence="1">
    <location>
        <begin position="68"/>
        <end position="107"/>
    </location>
</feature>
<geneLocation type="plasmid" evidence="6">
    <name>paarc1-01</name>
</geneLocation>
<accession>A0A346P9F7</accession>
<evidence type="ECO:0000256" key="1">
    <source>
        <dbReference type="SAM" id="MobiDB-lite"/>
    </source>
</evidence>
<dbReference type="InterPro" id="IPR025959">
    <property type="entry name" value="Winged_HTH_dom"/>
</dbReference>
<feature type="compositionally biased region" description="Basic and acidic residues" evidence="1">
    <location>
        <begin position="164"/>
        <end position="174"/>
    </location>
</feature>